<evidence type="ECO:0000313" key="2">
    <source>
        <dbReference type="EMBL" id="KPQ35713.1"/>
    </source>
</evidence>
<proteinExistence type="predicted"/>
<evidence type="ECO:0000256" key="1">
    <source>
        <dbReference type="SAM" id="SignalP"/>
    </source>
</evidence>
<feature type="signal peptide" evidence="1">
    <location>
        <begin position="1"/>
        <end position="18"/>
    </location>
</feature>
<feature type="chain" id="PRO_5006147401" description="DUF541 domain-containing protein" evidence="1">
    <location>
        <begin position="19"/>
        <end position="268"/>
    </location>
</feature>
<dbReference type="Proteomes" id="UP000050465">
    <property type="component" value="Unassembled WGS sequence"/>
</dbReference>
<dbReference type="Gene3D" id="3.30.110.170">
    <property type="entry name" value="Protein of unknown function (DUF541), domain 1"/>
    <property type="match status" value="1"/>
</dbReference>
<protein>
    <recommendedName>
        <fullName evidence="4">DUF541 domain-containing protein</fullName>
    </recommendedName>
</protein>
<evidence type="ECO:0000313" key="3">
    <source>
        <dbReference type="Proteomes" id="UP000050465"/>
    </source>
</evidence>
<reference evidence="2 3" key="1">
    <citation type="submission" date="2015-09" db="EMBL/GenBank/DDBJ databases">
        <title>Identification and resolution of microdiversity through metagenomic sequencing of parallel consortia.</title>
        <authorList>
            <person name="Nelson W.C."/>
            <person name="Romine M.F."/>
            <person name="Lindemann S.R."/>
        </authorList>
    </citation>
    <scope>NUCLEOTIDE SEQUENCE [LARGE SCALE GENOMIC DNA]</scope>
    <source>
        <strain evidence="2">Ana</strain>
    </source>
</reference>
<gene>
    <name evidence="2" type="ORF">HLUCCA11_09100</name>
</gene>
<dbReference type="AlphaFoldDB" id="A0A0P7ZQY9"/>
<dbReference type="EMBL" id="LJZR01000010">
    <property type="protein sequence ID" value="KPQ35713.1"/>
    <property type="molecule type" value="Genomic_DNA"/>
</dbReference>
<organism evidence="2 3">
    <name type="scientific">Phormidesmis priestleyi Ana</name>
    <dbReference type="NCBI Taxonomy" id="1666911"/>
    <lineage>
        <taxon>Bacteria</taxon>
        <taxon>Bacillati</taxon>
        <taxon>Cyanobacteriota</taxon>
        <taxon>Cyanophyceae</taxon>
        <taxon>Leptolyngbyales</taxon>
        <taxon>Leptolyngbyaceae</taxon>
        <taxon>Phormidesmis</taxon>
    </lineage>
</organism>
<keyword evidence="1" id="KW-0732">Signal</keyword>
<dbReference type="InterPro" id="IPR007497">
    <property type="entry name" value="SIMPL/DUF541"/>
</dbReference>
<sequence>MSAMAAFSGVLISPASQAADFIPTAPAALQLAQVAAPTALPPVRSLNVSGNGASSVPAEQAAIILSYSVNYFSEMPVDSETPTDPSMTLEVPAIATPADLQPVTNALIAAGIPMGDISIVRESYSAQALRMVIRLNRPTQSRISELIDVANNAVIADGKFAVSTLGVAYAASNCLSAEVAAREAAMAEAQRQAIALADVAEVTLGGFITVSSNPGWNYLAPFGDSVCPTNLEDALRYGQSYGFQPYDPAQPVEVSVSVNVSLTYEIDL</sequence>
<evidence type="ECO:0008006" key="4">
    <source>
        <dbReference type="Google" id="ProtNLM"/>
    </source>
</evidence>
<name>A0A0P7ZQY9_9CYAN</name>
<accession>A0A0P7ZQY9</accession>
<comment type="caution">
    <text evidence="2">The sequence shown here is derived from an EMBL/GenBank/DDBJ whole genome shotgun (WGS) entry which is preliminary data.</text>
</comment>
<dbReference type="Pfam" id="PF04402">
    <property type="entry name" value="SIMPL"/>
    <property type="match status" value="1"/>
</dbReference>